<evidence type="ECO:0000313" key="2">
    <source>
        <dbReference type="Proteomes" id="UP000033066"/>
    </source>
</evidence>
<dbReference type="PATRIC" id="fig|1434107.4.peg.2714"/>
<organism evidence="1 2">
    <name type="scientific">Methanosarcina barkeri 3</name>
    <dbReference type="NCBI Taxonomy" id="1434107"/>
    <lineage>
        <taxon>Archaea</taxon>
        <taxon>Methanobacteriati</taxon>
        <taxon>Methanobacteriota</taxon>
        <taxon>Stenosarchaea group</taxon>
        <taxon>Methanomicrobia</taxon>
        <taxon>Methanosarcinales</taxon>
        <taxon>Methanosarcinaceae</taxon>
        <taxon>Methanosarcina</taxon>
    </lineage>
</organism>
<protein>
    <submittedName>
        <fullName evidence="1">Uncharacterized protein</fullName>
    </submittedName>
</protein>
<dbReference type="KEGG" id="mbak:MSBR3_2129"/>
<sequence length="253" mass="29022">MLKDRVLDRLSDAGFRIRNKSKSRKTSSREAIFGSSPIIDADFIEVYNVKVNDVEAEEDFFRDPDPFYKENSEPIDSDLLEKLREYLKTRSEEEISEIFREVRKILESRGYESDFQKASGEEIPINQRARLKKISENAFKIFLETASYGRKQIINASKVASSKASTIASEGKDSIVDSSKKINEKWNNLSPRDRKMISELIVAMIEIGLLKGASRSKKAAFAVLSSISRRQTPSRKDLEDFGEGLQKFLRRRH</sequence>
<dbReference type="GeneID" id="24789700"/>
<dbReference type="EMBL" id="CP009517">
    <property type="protein sequence ID" value="AKB82707.1"/>
    <property type="molecule type" value="Genomic_DNA"/>
</dbReference>
<dbReference type="AlphaFoldDB" id="A0A0E3SMK8"/>
<proteinExistence type="predicted"/>
<name>A0A0E3SMK8_METBA</name>
<reference evidence="1" key="1">
    <citation type="submission" date="2014-07" db="EMBL/GenBank/DDBJ databases">
        <title>Methanogenic archaea and the global carbon cycle.</title>
        <authorList>
            <person name="Henriksen J.R."/>
            <person name="Luke J."/>
            <person name="Reinhart S."/>
            <person name="Benedict M.N."/>
            <person name="Youngblut N.D."/>
            <person name="Metcalf M.E."/>
            <person name="Whitaker R.J."/>
            <person name="Metcalf W.W."/>
        </authorList>
    </citation>
    <scope>NUCLEOTIDE SEQUENCE [LARGE SCALE GENOMIC DNA]</scope>
    <source>
        <strain evidence="1">3</strain>
    </source>
</reference>
<dbReference type="OrthoDB" id="137703at2157"/>
<dbReference type="HOGENOM" id="CLU_1113876_0_0_2"/>
<evidence type="ECO:0000313" key="1">
    <source>
        <dbReference type="EMBL" id="AKB82707.1"/>
    </source>
</evidence>
<gene>
    <name evidence="1" type="ORF">MSBR3_2129</name>
</gene>
<dbReference type="Proteomes" id="UP000033066">
    <property type="component" value="Chromosome"/>
</dbReference>
<dbReference type="RefSeq" id="WP_048108261.1">
    <property type="nucleotide sequence ID" value="NZ_CP009517.1"/>
</dbReference>
<accession>A0A0E3SMK8</accession>
<keyword evidence="2" id="KW-1185">Reference proteome</keyword>